<dbReference type="PANTHER" id="PTHR47843">
    <property type="entry name" value="BTB DOMAIN-CONTAINING PROTEIN-RELATED"/>
    <property type="match status" value="1"/>
</dbReference>
<keyword evidence="3" id="KW-1185">Reference proteome</keyword>
<protein>
    <recommendedName>
        <fullName evidence="1">BTB domain-containing protein</fullName>
    </recommendedName>
</protein>
<dbReference type="CDD" id="cd18186">
    <property type="entry name" value="BTB_POZ_ZBTB_KLHL-like"/>
    <property type="match status" value="2"/>
</dbReference>
<accession>A0ABR4GGI4</accession>
<dbReference type="Proteomes" id="UP001610563">
    <property type="component" value="Unassembled WGS sequence"/>
</dbReference>
<dbReference type="PANTHER" id="PTHR47843:SF2">
    <property type="entry name" value="BTB DOMAIN-CONTAINING PROTEIN"/>
    <property type="match status" value="1"/>
</dbReference>
<dbReference type="PROSITE" id="PS50097">
    <property type="entry name" value="BTB"/>
    <property type="match status" value="2"/>
</dbReference>
<evidence type="ECO:0000313" key="3">
    <source>
        <dbReference type="Proteomes" id="UP001610563"/>
    </source>
</evidence>
<evidence type="ECO:0000313" key="2">
    <source>
        <dbReference type="EMBL" id="KAL2798170.1"/>
    </source>
</evidence>
<comment type="caution">
    <text evidence="2">The sequence shown here is derived from an EMBL/GenBank/DDBJ whole genome shotgun (WGS) entry which is preliminary data.</text>
</comment>
<evidence type="ECO:0000259" key="1">
    <source>
        <dbReference type="PROSITE" id="PS50097"/>
    </source>
</evidence>
<dbReference type="InterPro" id="IPR000210">
    <property type="entry name" value="BTB/POZ_dom"/>
</dbReference>
<proteinExistence type="predicted"/>
<dbReference type="Gene3D" id="3.30.710.10">
    <property type="entry name" value="Potassium Channel Kv1.1, Chain A"/>
    <property type="match status" value="2"/>
</dbReference>
<sequence>MPSRRIEVPDIRQHQLAGPTIAIVAGGGGKSYNVHERILRNASPFFETALAGPWTESQTRQINLPADDSTAVGIYVSWLYFSAIPVVCGSSSEYLDLARAYVFADKILDGRFHNAIIDALVEKSTNQGADHKRSCPQASVINYVYKYTAEGAPIRKLLEDICARFGVSTVTLIAEEDADISYNVHERLVRAASPFFDKALTGPWKESQTRTLHLPADDGLTVGLYVHWLYYRSLPVGYDKPTTE</sequence>
<dbReference type="EMBL" id="JBFTWV010000014">
    <property type="protein sequence ID" value="KAL2798170.1"/>
    <property type="molecule type" value="Genomic_DNA"/>
</dbReference>
<organism evidence="2 3">
    <name type="scientific">Aspergillus keveii</name>
    <dbReference type="NCBI Taxonomy" id="714993"/>
    <lineage>
        <taxon>Eukaryota</taxon>
        <taxon>Fungi</taxon>
        <taxon>Dikarya</taxon>
        <taxon>Ascomycota</taxon>
        <taxon>Pezizomycotina</taxon>
        <taxon>Eurotiomycetes</taxon>
        <taxon>Eurotiomycetidae</taxon>
        <taxon>Eurotiales</taxon>
        <taxon>Aspergillaceae</taxon>
        <taxon>Aspergillus</taxon>
        <taxon>Aspergillus subgen. Nidulantes</taxon>
    </lineage>
</organism>
<feature type="domain" description="BTB" evidence="1">
    <location>
        <begin position="168"/>
        <end position="238"/>
    </location>
</feature>
<dbReference type="InterPro" id="IPR011333">
    <property type="entry name" value="SKP1/BTB/POZ_sf"/>
</dbReference>
<name>A0ABR4GGI4_9EURO</name>
<feature type="domain" description="BTB" evidence="1">
    <location>
        <begin position="19"/>
        <end position="88"/>
    </location>
</feature>
<reference evidence="2 3" key="1">
    <citation type="submission" date="2024-07" db="EMBL/GenBank/DDBJ databases">
        <title>Section-level genome sequencing and comparative genomics of Aspergillus sections Usti and Cavernicolus.</title>
        <authorList>
            <consortium name="Lawrence Berkeley National Laboratory"/>
            <person name="Nybo J.L."/>
            <person name="Vesth T.C."/>
            <person name="Theobald S."/>
            <person name="Frisvad J.C."/>
            <person name="Larsen T.O."/>
            <person name="Kjaerboelling I."/>
            <person name="Rothschild-Mancinelli K."/>
            <person name="Lyhne E.K."/>
            <person name="Kogle M.E."/>
            <person name="Barry K."/>
            <person name="Clum A."/>
            <person name="Na H."/>
            <person name="Ledsgaard L."/>
            <person name="Lin J."/>
            <person name="Lipzen A."/>
            <person name="Kuo A."/>
            <person name="Riley R."/>
            <person name="Mondo S."/>
            <person name="Labutti K."/>
            <person name="Haridas S."/>
            <person name="Pangalinan J."/>
            <person name="Salamov A.A."/>
            <person name="Simmons B.A."/>
            <person name="Magnuson J.K."/>
            <person name="Chen J."/>
            <person name="Drula E."/>
            <person name="Henrissat B."/>
            <person name="Wiebenga A."/>
            <person name="Lubbers R.J."/>
            <person name="Gomes A.C."/>
            <person name="Makela M.R."/>
            <person name="Stajich J."/>
            <person name="Grigoriev I.V."/>
            <person name="Mortensen U.H."/>
            <person name="De Vries R.P."/>
            <person name="Baker S.E."/>
            <person name="Andersen M.R."/>
        </authorList>
    </citation>
    <scope>NUCLEOTIDE SEQUENCE [LARGE SCALE GENOMIC DNA]</scope>
    <source>
        <strain evidence="2 3">CBS 209.92</strain>
    </source>
</reference>
<dbReference type="SUPFAM" id="SSF54695">
    <property type="entry name" value="POZ domain"/>
    <property type="match status" value="2"/>
</dbReference>
<gene>
    <name evidence="2" type="ORF">BJX66DRAFT_334209</name>
</gene>